<feature type="domain" description="FAS1" evidence="3">
    <location>
        <begin position="253"/>
        <end position="382"/>
    </location>
</feature>
<feature type="compositionally biased region" description="Low complexity" evidence="1">
    <location>
        <begin position="419"/>
        <end position="428"/>
    </location>
</feature>
<evidence type="ECO:0000313" key="5">
    <source>
        <dbReference type="Proteomes" id="UP001596317"/>
    </source>
</evidence>
<dbReference type="SMART" id="SM00554">
    <property type="entry name" value="FAS1"/>
    <property type="match status" value="2"/>
</dbReference>
<organism evidence="4 5">
    <name type="scientific">Deinococcus multiflagellatus</name>
    <dbReference type="NCBI Taxonomy" id="1656887"/>
    <lineage>
        <taxon>Bacteria</taxon>
        <taxon>Thermotogati</taxon>
        <taxon>Deinococcota</taxon>
        <taxon>Deinococci</taxon>
        <taxon>Deinococcales</taxon>
        <taxon>Deinococcaceae</taxon>
        <taxon>Deinococcus</taxon>
    </lineage>
</organism>
<dbReference type="PANTHER" id="PTHR10900:SF77">
    <property type="entry name" value="FI19380P1"/>
    <property type="match status" value="1"/>
</dbReference>
<name>A0ABW1ZGJ9_9DEIO</name>
<feature type="region of interest" description="Disordered" evidence="1">
    <location>
        <begin position="174"/>
        <end position="197"/>
    </location>
</feature>
<dbReference type="RefSeq" id="WP_380054070.1">
    <property type="nucleotide sequence ID" value="NZ_JBHSWB010000001.1"/>
</dbReference>
<feature type="region of interest" description="Disordered" evidence="1">
    <location>
        <begin position="217"/>
        <end position="241"/>
    </location>
</feature>
<gene>
    <name evidence="4" type="ORF">ACFP90_03135</name>
</gene>
<reference evidence="5" key="1">
    <citation type="journal article" date="2019" name="Int. J. Syst. Evol. Microbiol.">
        <title>The Global Catalogue of Microorganisms (GCM) 10K type strain sequencing project: providing services to taxonomists for standard genome sequencing and annotation.</title>
        <authorList>
            <consortium name="The Broad Institute Genomics Platform"/>
            <consortium name="The Broad Institute Genome Sequencing Center for Infectious Disease"/>
            <person name="Wu L."/>
            <person name="Ma J."/>
        </authorList>
    </citation>
    <scope>NUCLEOTIDE SEQUENCE [LARGE SCALE GENOMIC DNA]</scope>
    <source>
        <strain evidence="5">CCUG 63830</strain>
    </source>
</reference>
<dbReference type="PANTHER" id="PTHR10900">
    <property type="entry name" value="PERIOSTIN-RELATED"/>
    <property type="match status" value="1"/>
</dbReference>
<proteinExistence type="predicted"/>
<sequence>MKKQTSFVTLSLMLATPALAGGAGAPVAAPASGPCRSIAQIVMSDPNFSTLATAVEAAGLSQTLMGGQYTVFAPTNAAFAKLPSDTLAMVLNDATMLRNILLYHVVAGKVSAKQVMGMSSGKTLQGSSFLVTKMGNKVMIDNATVTRADVAACNGVVHVIDTVLMPALDTAMTPAPAPAPAATVTTPAPAPAPAATAPATTAPAAVDVLRIPATPVSVGTTTTTNTTTNTTTTTTTTTTTDTSATTATTEVSTNTLYDLISNDERFTTLRDLLSDAELTDLLISNEYTVFAPTNEAFEAVDPDTLALIASDPETLKAVLLYHVVGGRVAGAQLTQAGQLRSEQGASLDVTLNGTDSMIGDAMVTTTPIQASNGFIYPISAVLLPPDLVLPQPPRATRPRPTPPPRPARRRPPPSRWPRPKTAPTCWKC</sequence>
<evidence type="ECO:0000256" key="1">
    <source>
        <dbReference type="SAM" id="MobiDB-lite"/>
    </source>
</evidence>
<evidence type="ECO:0000259" key="3">
    <source>
        <dbReference type="PROSITE" id="PS50213"/>
    </source>
</evidence>
<dbReference type="EMBL" id="JBHSWB010000001">
    <property type="protein sequence ID" value="MFC6659477.1"/>
    <property type="molecule type" value="Genomic_DNA"/>
</dbReference>
<dbReference type="Proteomes" id="UP001596317">
    <property type="component" value="Unassembled WGS sequence"/>
</dbReference>
<dbReference type="PROSITE" id="PS50213">
    <property type="entry name" value="FAS1"/>
    <property type="match status" value="2"/>
</dbReference>
<dbReference type="Gene3D" id="2.30.180.10">
    <property type="entry name" value="FAS1 domain"/>
    <property type="match status" value="2"/>
</dbReference>
<keyword evidence="5" id="KW-1185">Reference proteome</keyword>
<protein>
    <submittedName>
        <fullName evidence="4">Fasciclin domain-containing protein</fullName>
    </submittedName>
</protein>
<feature type="region of interest" description="Disordered" evidence="1">
    <location>
        <begin position="389"/>
        <end position="428"/>
    </location>
</feature>
<feature type="chain" id="PRO_5046911470" evidence="2">
    <location>
        <begin position="21"/>
        <end position="428"/>
    </location>
</feature>
<dbReference type="InterPro" id="IPR050904">
    <property type="entry name" value="Adhesion/Biosynth-related"/>
</dbReference>
<dbReference type="InterPro" id="IPR036378">
    <property type="entry name" value="FAS1_dom_sf"/>
</dbReference>
<dbReference type="SUPFAM" id="SSF82153">
    <property type="entry name" value="FAS1 domain"/>
    <property type="match status" value="2"/>
</dbReference>
<dbReference type="InterPro" id="IPR000782">
    <property type="entry name" value="FAS1_domain"/>
</dbReference>
<feature type="compositionally biased region" description="Pro residues" evidence="1">
    <location>
        <begin position="390"/>
        <end position="405"/>
    </location>
</feature>
<feature type="domain" description="FAS1" evidence="3">
    <location>
        <begin position="35"/>
        <end position="164"/>
    </location>
</feature>
<evidence type="ECO:0000313" key="4">
    <source>
        <dbReference type="EMBL" id="MFC6659477.1"/>
    </source>
</evidence>
<keyword evidence="2" id="KW-0732">Signal</keyword>
<evidence type="ECO:0000256" key="2">
    <source>
        <dbReference type="SAM" id="SignalP"/>
    </source>
</evidence>
<comment type="caution">
    <text evidence="4">The sequence shown here is derived from an EMBL/GenBank/DDBJ whole genome shotgun (WGS) entry which is preliminary data.</text>
</comment>
<accession>A0ABW1ZGJ9</accession>
<feature type="signal peptide" evidence="2">
    <location>
        <begin position="1"/>
        <end position="20"/>
    </location>
</feature>
<dbReference type="Pfam" id="PF02469">
    <property type="entry name" value="Fasciclin"/>
    <property type="match status" value="2"/>
</dbReference>